<evidence type="ECO:0000313" key="1">
    <source>
        <dbReference type="EMBL" id="GBH09129.1"/>
    </source>
</evidence>
<sequence>MDRVPVEGQCIGQCAEQLQEIPRIRVAQHKLGRKAQRRGQAMPQMLRTMPFDLLTIQTQGQLWCIGGPAHRHWHVGGDDRSAVRR</sequence>
<name>A0A2V0Q8D6_PSESF</name>
<dbReference type="Proteomes" id="UP000247480">
    <property type="component" value="Unassembled WGS sequence"/>
</dbReference>
<reference evidence="1 2" key="1">
    <citation type="submission" date="2018-04" db="EMBL/GenBank/DDBJ databases">
        <title>Draft genome sequence of Pseudomonas syringae pv. actinidiae biovar 1 strains isolated from kiwifruit in Kagawa prefecture.</title>
        <authorList>
            <person name="Tabuchi M."/>
            <person name="Saito M."/>
            <person name="Fujiwara S."/>
            <person name="Sasa N."/>
            <person name="Akimitsu K."/>
            <person name="Gomi K."/>
            <person name="Konishi-Sugita S."/>
            <person name="Hamano K."/>
            <person name="Kataoka I."/>
        </authorList>
    </citation>
    <scope>NUCLEOTIDE SEQUENCE [LARGE SCALE GENOMIC DNA]</scope>
    <source>
        <strain evidence="1 2">MAFF212206</strain>
    </source>
</reference>
<dbReference type="EMBL" id="BGJZ01000113">
    <property type="protein sequence ID" value="GBH09129.1"/>
    <property type="molecule type" value="Genomic_DNA"/>
</dbReference>
<proteinExistence type="predicted"/>
<evidence type="ECO:0000313" key="2">
    <source>
        <dbReference type="Proteomes" id="UP000247480"/>
    </source>
</evidence>
<dbReference type="AlphaFoldDB" id="A0A2V0Q8D6"/>
<comment type="caution">
    <text evidence="1">The sequence shown here is derived from an EMBL/GenBank/DDBJ whole genome shotgun (WGS) entry which is preliminary data.</text>
</comment>
<gene>
    <name evidence="1" type="ORF">KPSA1_02523</name>
</gene>
<protein>
    <submittedName>
        <fullName evidence="1">Uncharacterized protein</fullName>
    </submittedName>
</protein>
<organism evidence="1 2">
    <name type="scientific">Pseudomonas syringae pv. actinidiae</name>
    <dbReference type="NCBI Taxonomy" id="103796"/>
    <lineage>
        <taxon>Bacteria</taxon>
        <taxon>Pseudomonadati</taxon>
        <taxon>Pseudomonadota</taxon>
        <taxon>Gammaproteobacteria</taxon>
        <taxon>Pseudomonadales</taxon>
        <taxon>Pseudomonadaceae</taxon>
        <taxon>Pseudomonas</taxon>
        <taxon>Pseudomonas syringae</taxon>
    </lineage>
</organism>
<accession>A0A2V0Q8D6</accession>